<proteinExistence type="predicted"/>
<name>A0ACC3BCD1_9EURO</name>
<evidence type="ECO:0000313" key="1">
    <source>
        <dbReference type="EMBL" id="KAK1148367.1"/>
    </source>
</evidence>
<sequence length="83" mass="8839">MQLITFSALATAFLAVFAAANPVELEKKEANPAYYREAEEYWRRPEYYRPEHYGPAPGAGIGIGANADAAADAHVGLGVGAGR</sequence>
<dbReference type="Proteomes" id="UP001177260">
    <property type="component" value="Unassembled WGS sequence"/>
</dbReference>
<keyword evidence="2" id="KW-1185">Reference proteome</keyword>
<reference evidence="1 2" key="1">
    <citation type="journal article" date="2023" name="ACS Omega">
        <title>Identification of the Neoaspergillic Acid Biosynthesis Gene Cluster by Establishing an In Vitro CRISPR-Ribonucleoprotein Genetic System in Aspergillus melleus.</title>
        <authorList>
            <person name="Yuan B."/>
            <person name="Grau M.F."/>
            <person name="Murata R.M."/>
            <person name="Torok T."/>
            <person name="Venkateswaran K."/>
            <person name="Stajich J.E."/>
            <person name="Wang C.C.C."/>
        </authorList>
    </citation>
    <scope>NUCLEOTIDE SEQUENCE [LARGE SCALE GENOMIC DNA]</scope>
    <source>
        <strain evidence="1 2">IMV 1140</strain>
    </source>
</reference>
<evidence type="ECO:0000313" key="2">
    <source>
        <dbReference type="Proteomes" id="UP001177260"/>
    </source>
</evidence>
<accession>A0ACC3BCD1</accession>
<protein>
    <submittedName>
        <fullName evidence="1">Uncharacterized protein</fullName>
    </submittedName>
</protein>
<gene>
    <name evidence="1" type="ORF">N8T08_010178</name>
</gene>
<comment type="caution">
    <text evidence="1">The sequence shown here is derived from an EMBL/GenBank/DDBJ whole genome shotgun (WGS) entry which is preliminary data.</text>
</comment>
<dbReference type="EMBL" id="JAOPJF010000008">
    <property type="protein sequence ID" value="KAK1148367.1"/>
    <property type="molecule type" value="Genomic_DNA"/>
</dbReference>
<organism evidence="1 2">
    <name type="scientific">Aspergillus melleus</name>
    <dbReference type="NCBI Taxonomy" id="138277"/>
    <lineage>
        <taxon>Eukaryota</taxon>
        <taxon>Fungi</taxon>
        <taxon>Dikarya</taxon>
        <taxon>Ascomycota</taxon>
        <taxon>Pezizomycotina</taxon>
        <taxon>Eurotiomycetes</taxon>
        <taxon>Eurotiomycetidae</taxon>
        <taxon>Eurotiales</taxon>
        <taxon>Aspergillaceae</taxon>
        <taxon>Aspergillus</taxon>
        <taxon>Aspergillus subgen. Circumdati</taxon>
    </lineage>
</organism>